<accession>A0A7N2MQB5</accession>
<keyword evidence="2 5" id="KW-0732">Signal</keyword>
<evidence type="ECO:0000256" key="4">
    <source>
        <dbReference type="ARBA" id="ARBA00023180"/>
    </source>
</evidence>
<dbReference type="EMBL" id="LRBV02000010">
    <property type="status" value="NOT_ANNOTATED_CDS"/>
    <property type="molecule type" value="Genomic_DNA"/>
</dbReference>
<dbReference type="Proteomes" id="UP000594261">
    <property type="component" value="Chromosome 10"/>
</dbReference>
<dbReference type="InterPro" id="IPR035669">
    <property type="entry name" value="SGNH_plant_lipase-like"/>
</dbReference>
<organism evidence="6 7">
    <name type="scientific">Quercus lobata</name>
    <name type="common">Valley oak</name>
    <dbReference type="NCBI Taxonomy" id="97700"/>
    <lineage>
        <taxon>Eukaryota</taxon>
        <taxon>Viridiplantae</taxon>
        <taxon>Streptophyta</taxon>
        <taxon>Embryophyta</taxon>
        <taxon>Tracheophyta</taxon>
        <taxon>Spermatophyta</taxon>
        <taxon>Magnoliopsida</taxon>
        <taxon>eudicotyledons</taxon>
        <taxon>Gunneridae</taxon>
        <taxon>Pentapetalae</taxon>
        <taxon>rosids</taxon>
        <taxon>fabids</taxon>
        <taxon>Fagales</taxon>
        <taxon>Fagaceae</taxon>
        <taxon>Quercus</taxon>
    </lineage>
</organism>
<evidence type="ECO:0000256" key="5">
    <source>
        <dbReference type="SAM" id="SignalP"/>
    </source>
</evidence>
<comment type="similarity">
    <text evidence="1">Belongs to the 'GDSL' lipolytic enzyme family.</text>
</comment>
<evidence type="ECO:0000256" key="3">
    <source>
        <dbReference type="ARBA" id="ARBA00022801"/>
    </source>
</evidence>
<dbReference type="PANTHER" id="PTHR22835:SF557">
    <property type="entry name" value="LIPASE_HYDROLASE FAMILY PROTEIN, PUTATIVE, EXPRESSED-RELATED"/>
    <property type="match status" value="1"/>
</dbReference>
<evidence type="ECO:0000256" key="1">
    <source>
        <dbReference type="ARBA" id="ARBA00008668"/>
    </source>
</evidence>
<dbReference type="AlphaFoldDB" id="A0A7N2MQB5"/>
<keyword evidence="3" id="KW-0378">Hydrolase</keyword>
<dbReference type="GO" id="GO:0016788">
    <property type="term" value="F:hydrolase activity, acting on ester bonds"/>
    <property type="evidence" value="ECO:0007669"/>
    <property type="project" value="InterPro"/>
</dbReference>
<keyword evidence="4" id="KW-0325">Glycoprotein</keyword>
<reference evidence="6 7" key="1">
    <citation type="journal article" date="2016" name="G3 (Bethesda)">
        <title>First Draft Assembly and Annotation of the Genome of a California Endemic Oak Quercus lobata Nee (Fagaceae).</title>
        <authorList>
            <person name="Sork V.L."/>
            <person name="Fitz-Gibbon S.T."/>
            <person name="Puiu D."/>
            <person name="Crepeau M."/>
            <person name="Gugger P.F."/>
            <person name="Sherman R."/>
            <person name="Stevens K."/>
            <person name="Langley C.H."/>
            <person name="Pellegrini M."/>
            <person name="Salzberg S.L."/>
        </authorList>
    </citation>
    <scope>NUCLEOTIDE SEQUENCE [LARGE SCALE GENOMIC DNA]</scope>
    <source>
        <strain evidence="6 7">cv. SW786</strain>
    </source>
</reference>
<evidence type="ECO:0000313" key="6">
    <source>
        <dbReference type="EnsemblPlants" id="QL10p005373:mrna"/>
    </source>
</evidence>
<reference evidence="6" key="2">
    <citation type="submission" date="2021-01" db="UniProtKB">
        <authorList>
            <consortium name="EnsemblPlants"/>
        </authorList>
    </citation>
    <scope>IDENTIFICATION</scope>
</reference>
<evidence type="ECO:0000313" key="7">
    <source>
        <dbReference type="Proteomes" id="UP000594261"/>
    </source>
</evidence>
<dbReference type="Gene3D" id="3.40.50.1110">
    <property type="entry name" value="SGNH hydrolase"/>
    <property type="match status" value="1"/>
</dbReference>
<protein>
    <recommendedName>
        <fullName evidence="8">GDSL esterase/lipase</fullName>
    </recommendedName>
</protein>
<dbReference type="SUPFAM" id="SSF52266">
    <property type="entry name" value="SGNH hydrolase"/>
    <property type="match status" value="1"/>
</dbReference>
<dbReference type="Pfam" id="PF00657">
    <property type="entry name" value="Lipase_GDSL"/>
    <property type="match status" value="1"/>
</dbReference>
<sequence>MVSHFTSHHSHQFIFITLTTIFILTSSSSAATETHPPRPFKKIYAFGDSFTDTGNTKSVTGPTGFGHVSNPPYGTTFFHHPTNRYSDGRLVIDFVAETLSLPYLPPYLKIRGNVSSSTFGVNFAVAGATATNHAFFVKNNLTLDITPQSIQTQLHWFNKYLQSQGCKKASASDCKEAFDDALFWFGEIGVNDYAYAVGSSIPDDTLRKLGITSFTAVLQAISKVEIFFRLIVANMLHRTAKSLLEKGAKYVVVQGLPLSGCLPLSMSLAPEDDRDDIGCVKSVNNQSYVHNAVLQAKLQELRKQFPNAVITYADYWNAYRTVMKSPSQYGFKELFSCCCGKGEPYNFDLFTSCGMANVSACANPSKYINWDGVHLTEAMYKVVSKMFLNGTFSHPPFSYLLDRKIKQG</sequence>
<feature type="signal peptide" evidence="5">
    <location>
        <begin position="1"/>
        <end position="30"/>
    </location>
</feature>
<dbReference type="FunCoup" id="A0A7N2MQB5">
    <property type="interactions" value="98"/>
</dbReference>
<dbReference type="PANTHER" id="PTHR22835">
    <property type="entry name" value="ZINC FINGER FYVE DOMAIN CONTAINING PROTEIN"/>
    <property type="match status" value="1"/>
</dbReference>
<name>A0A7N2MQB5_QUELO</name>
<dbReference type="EnsemblPlants" id="QL10p005373:mrna">
    <property type="protein sequence ID" value="QL10p005373:mrna"/>
    <property type="gene ID" value="QL10p005373"/>
</dbReference>
<keyword evidence="7" id="KW-1185">Reference proteome</keyword>
<dbReference type="Gramene" id="QL10p005373:mrna">
    <property type="protein sequence ID" value="QL10p005373:mrna"/>
    <property type="gene ID" value="QL10p005373"/>
</dbReference>
<evidence type="ECO:0000256" key="2">
    <source>
        <dbReference type="ARBA" id="ARBA00022729"/>
    </source>
</evidence>
<dbReference type="CDD" id="cd01837">
    <property type="entry name" value="SGNH_plant_lipase_like"/>
    <property type="match status" value="1"/>
</dbReference>
<proteinExistence type="inferred from homology"/>
<dbReference type="InParanoid" id="A0A7N2MQB5"/>
<dbReference type="OMA" id="PFNKIYA"/>
<dbReference type="InterPro" id="IPR036514">
    <property type="entry name" value="SGNH_hydro_sf"/>
</dbReference>
<evidence type="ECO:0008006" key="8">
    <source>
        <dbReference type="Google" id="ProtNLM"/>
    </source>
</evidence>
<feature type="chain" id="PRO_5029568185" description="GDSL esterase/lipase" evidence="5">
    <location>
        <begin position="31"/>
        <end position="408"/>
    </location>
</feature>
<dbReference type="InterPro" id="IPR001087">
    <property type="entry name" value="GDSL"/>
</dbReference>